<feature type="chain" id="PRO_5030668508" description="DUF4124 domain-containing protein" evidence="2">
    <location>
        <begin position="28"/>
        <end position="216"/>
    </location>
</feature>
<comment type="caution">
    <text evidence="4">The sequence shown here is derived from an EMBL/GenBank/DDBJ whole genome shotgun (WGS) entry which is preliminary data.</text>
</comment>
<dbReference type="RefSeq" id="WP_246394635.1">
    <property type="nucleotide sequence ID" value="NZ_JACHWZ010000005.1"/>
</dbReference>
<proteinExistence type="predicted"/>
<accession>A0A7W4Z8G1</accession>
<feature type="compositionally biased region" description="Pro residues" evidence="1">
    <location>
        <begin position="199"/>
        <end position="216"/>
    </location>
</feature>
<keyword evidence="5" id="KW-1185">Reference proteome</keyword>
<feature type="signal peptide" evidence="2">
    <location>
        <begin position="1"/>
        <end position="27"/>
    </location>
</feature>
<protein>
    <recommendedName>
        <fullName evidence="3">DUF4124 domain-containing protein</fullName>
    </recommendedName>
</protein>
<dbReference type="AlphaFoldDB" id="A0A7W4Z8G1"/>
<sequence>MAAIDIAMKKFSLFLALLLITPLLALAGDDGTDVPTPGNTIYKTVGPDGQVIFSDTPPSGSKAERVEVGPTNVQPIVAPRPLPTRKLSPRDRDRQDDQGPINFAIVSPQSGTTITPGQRFIVLQVAVNPVPRHGYRFFAVVDGQPWVGSSSGTSLDLSALERGTHHIQAVLTDLSGNPLAQSQTITLYVKRASLDVPDNPAPQAPQAPRAQPAPTP</sequence>
<gene>
    <name evidence="4" type="ORF">FHS09_001340</name>
</gene>
<dbReference type="Proteomes" id="UP000535937">
    <property type="component" value="Unassembled WGS sequence"/>
</dbReference>
<feature type="domain" description="DUF4124" evidence="3">
    <location>
        <begin position="40"/>
        <end position="75"/>
    </location>
</feature>
<evidence type="ECO:0000259" key="3">
    <source>
        <dbReference type="Pfam" id="PF13511"/>
    </source>
</evidence>
<keyword evidence="2" id="KW-0732">Signal</keyword>
<dbReference type="InterPro" id="IPR025392">
    <property type="entry name" value="DUF4124"/>
</dbReference>
<dbReference type="Pfam" id="PF13511">
    <property type="entry name" value="DUF4124"/>
    <property type="match status" value="1"/>
</dbReference>
<feature type="region of interest" description="Disordered" evidence="1">
    <location>
        <begin position="195"/>
        <end position="216"/>
    </location>
</feature>
<dbReference type="EMBL" id="JACHWZ010000005">
    <property type="protein sequence ID" value="MBB3060521.1"/>
    <property type="molecule type" value="Genomic_DNA"/>
</dbReference>
<evidence type="ECO:0000313" key="5">
    <source>
        <dbReference type="Proteomes" id="UP000535937"/>
    </source>
</evidence>
<name>A0A7W4Z8G1_9GAMM</name>
<organism evidence="4 5">
    <name type="scientific">Microbulbifer rhizosphaerae</name>
    <dbReference type="NCBI Taxonomy" id="1562603"/>
    <lineage>
        <taxon>Bacteria</taxon>
        <taxon>Pseudomonadati</taxon>
        <taxon>Pseudomonadota</taxon>
        <taxon>Gammaproteobacteria</taxon>
        <taxon>Cellvibrionales</taxon>
        <taxon>Microbulbiferaceae</taxon>
        <taxon>Microbulbifer</taxon>
    </lineage>
</organism>
<evidence type="ECO:0000256" key="2">
    <source>
        <dbReference type="SAM" id="SignalP"/>
    </source>
</evidence>
<feature type="region of interest" description="Disordered" evidence="1">
    <location>
        <begin position="54"/>
        <end position="101"/>
    </location>
</feature>
<reference evidence="4 5" key="1">
    <citation type="submission" date="2020-08" db="EMBL/GenBank/DDBJ databases">
        <title>Genomic Encyclopedia of Type Strains, Phase III (KMG-III): the genomes of soil and plant-associated and newly described type strains.</title>
        <authorList>
            <person name="Whitman W."/>
        </authorList>
    </citation>
    <scope>NUCLEOTIDE SEQUENCE [LARGE SCALE GENOMIC DNA]</scope>
    <source>
        <strain evidence="4 5">CECT 8799</strain>
    </source>
</reference>
<evidence type="ECO:0000313" key="4">
    <source>
        <dbReference type="EMBL" id="MBB3060521.1"/>
    </source>
</evidence>
<evidence type="ECO:0000256" key="1">
    <source>
        <dbReference type="SAM" id="MobiDB-lite"/>
    </source>
</evidence>
<feature type="compositionally biased region" description="Basic and acidic residues" evidence="1">
    <location>
        <begin position="88"/>
        <end position="97"/>
    </location>
</feature>